<protein>
    <submittedName>
        <fullName evidence="1">Uncharacterized protein</fullName>
    </submittedName>
</protein>
<accession>A0ABQ2HC28</accession>
<organism evidence="1 2">
    <name type="scientific">Dyadobacter beijingensis</name>
    <dbReference type="NCBI Taxonomy" id="365489"/>
    <lineage>
        <taxon>Bacteria</taxon>
        <taxon>Pseudomonadati</taxon>
        <taxon>Bacteroidota</taxon>
        <taxon>Cytophagia</taxon>
        <taxon>Cytophagales</taxon>
        <taxon>Spirosomataceae</taxon>
        <taxon>Dyadobacter</taxon>
    </lineage>
</organism>
<gene>
    <name evidence="1" type="ORF">GCM10010967_02990</name>
</gene>
<sequence>MECNLLNTNYNYFTIHRNENLNSKPQTMIKQKTQNPNEQRIKTKIRVIQDCMRNV</sequence>
<keyword evidence="2" id="KW-1185">Reference proteome</keyword>
<proteinExistence type="predicted"/>
<dbReference type="Proteomes" id="UP000632339">
    <property type="component" value="Unassembled WGS sequence"/>
</dbReference>
<comment type="caution">
    <text evidence="1">The sequence shown here is derived from an EMBL/GenBank/DDBJ whole genome shotgun (WGS) entry which is preliminary data.</text>
</comment>
<evidence type="ECO:0000313" key="1">
    <source>
        <dbReference type="EMBL" id="GGM74887.1"/>
    </source>
</evidence>
<reference evidence="2" key="1">
    <citation type="journal article" date="2019" name="Int. J. Syst. Evol. Microbiol.">
        <title>The Global Catalogue of Microorganisms (GCM) 10K type strain sequencing project: providing services to taxonomists for standard genome sequencing and annotation.</title>
        <authorList>
            <consortium name="The Broad Institute Genomics Platform"/>
            <consortium name="The Broad Institute Genome Sequencing Center for Infectious Disease"/>
            <person name="Wu L."/>
            <person name="Ma J."/>
        </authorList>
    </citation>
    <scope>NUCLEOTIDE SEQUENCE [LARGE SCALE GENOMIC DNA]</scope>
    <source>
        <strain evidence="2">CGMCC 1.6375</strain>
    </source>
</reference>
<name>A0ABQ2HC28_9BACT</name>
<evidence type="ECO:0000313" key="2">
    <source>
        <dbReference type="Proteomes" id="UP000632339"/>
    </source>
</evidence>
<dbReference type="EMBL" id="BMLI01000001">
    <property type="protein sequence ID" value="GGM74887.1"/>
    <property type="molecule type" value="Genomic_DNA"/>
</dbReference>